<dbReference type="Proteomes" id="UP000247810">
    <property type="component" value="Unassembled WGS sequence"/>
</dbReference>
<evidence type="ECO:0008006" key="4">
    <source>
        <dbReference type="Google" id="ProtNLM"/>
    </source>
</evidence>
<proteinExistence type="predicted"/>
<dbReference type="VEuPathDB" id="FungiDB:BO71DRAFT_445089"/>
<feature type="chain" id="PRO_5016367685" description="Dickkopf N-terminal cysteine-rich domain-containing protein" evidence="1">
    <location>
        <begin position="24"/>
        <end position="182"/>
    </location>
</feature>
<name>A0A319CV79_9EURO</name>
<reference evidence="2 3" key="1">
    <citation type="submission" date="2018-02" db="EMBL/GenBank/DDBJ databases">
        <title>The genomes of Aspergillus section Nigri reveals drivers in fungal speciation.</title>
        <authorList>
            <consortium name="DOE Joint Genome Institute"/>
            <person name="Vesth T.C."/>
            <person name="Nybo J."/>
            <person name="Theobald S."/>
            <person name="Brandl J."/>
            <person name="Frisvad J.C."/>
            <person name="Nielsen K.F."/>
            <person name="Lyhne E.K."/>
            <person name="Kogle M.E."/>
            <person name="Kuo A."/>
            <person name="Riley R."/>
            <person name="Clum A."/>
            <person name="Nolan M."/>
            <person name="Lipzen A."/>
            <person name="Salamov A."/>
            <person name="Henrissat B."/>
            <person name="Wiebenga A."/>
            <person name="De vries R.P."/>
            <person name="Grigoriev I.V."/>
            <person name="Mortensen U.H."/>
            <person name="Andersen M.R."/>
            <person name="Baker S.E."/>
        </authorList>
    </citation>
    <scope>NUCLEOTIDE SEQUENCE [LARGE SCALE GENOMIC DNA]</scope>
    <source>
        <strain evidence="2 3">CBS 707.79</strain>
    </source>
</reference>
<keyword evidence="1" id="KW-0732">Signal</keyword>
<evidence type="ECO:0000313" key="3">
    <source>
        <dbReference type="Proteomes" id="UP000247810"/>
    </source>
</evidence>
<dbReference type="EMBL" id="KZ826074">
    <property type="protein sequence ID" value="PYH88680.1"/>
    <property type="molecule type" value="Genomic_DNA"/>
</dbReference>
<organism evidence="2 3">
    <name type="scientific">Aspergillus ellipticus CBS 707.79</name>
    <dbReference type="NCBI Taxonomy" id="1448320"/>
    <lineage>
        <taxon>Eukaryota</taxon>
        <taxon>Fungi</taxon>
        <taxon>Dikarya</taxon>
        <taxon>Ascomycota</taxon>
        <taxon>Pezizomycotina</taxon>
        <taxon>Eurotiomycetes</taxon>
        <taxon>Eurotiomycetidae</taxon>
        <taxon>Eurotiales</taxon>
        <taxon>Aspergillaceae</taxon>
        <taxon>Aspergillus</taxon>
        <taxon>Aspergillus subgen. Circumdati</taxon>
    </lineage>
</organism>
<dbReference type="OrthoDB" id="4405280at2759"/>
<protein>
    <recommendedName>
        <fullName evidence="4">Dickkopf N-terminal cysteine-rich domain-containing protein</fullName>
    </recommendedName>
</protein>
<feature type="signal peptide" evidence="1">
    <location>
        <begin position="1"/>
        <end position="23"/>
    </location>
</feature>
<evidence type="ECO:0000313" key="2">
    <source>
        <dbReference type="EMBL" id="PYH88680.1"/>
    </source>
</evidence>
<dbReference type="STRING" id="1448320.A0A319CV79"/>
<sequence>MPRLSTVIVSGLSILAVAGGASARVLPREARYDVGLSHYEHDADQAATILRRDDDESNTYANTETSDISEVNDINEVNDVNDVENSEETESAPPLCNNNQHCDFGQICNRGRCIPGCSANLDCSRFHTCSNGTCTDSRGGTCAPNRSACAFHVDCCSGQCKRWGSLFGKKKCRRARKQGASS</sequence>
<evidence type="ECO:0000256" key="1">
    <source>
        <dbReference type="SAM" id="SignalP"/>
    </source>
</evidence>
<accession>A0A319CV79</accession>
<dbReference type="AlphaFoldDB" id="A0A319CV79"/>
<gene>
    <name evidence="2" type="ORF">BO71DRAFT_445089</name>
</gene>
<keyword evidence="3" id="KW-1185">Reference proteome</keyword>